<dbReference type="CDD" id="cd18030">
    <property type="entry name" value="DEXHc_RE_I_HsdR"/>
    <property type="match status" value="1"/>
</dbReference>
<dbReference type="PANTHER" id="PTHR30195">
    <property type="entry name" value="TYPE I SITE-SPECIFIC DEOXYRIBONUCLEASE PROTEIN SUBUNIT M AND R"/>
    <property type="match status" value="1"/>
</dbReference>
<comment type="catalytic activity">
    <reaction evidence="1 10">
        <text>Endonucleolytic cleavage of DNA to give random double-stranded fragments with terminal 5'-phosphates, ATP is simultaneously hydrolyzed.</text>
        <dbReference type="EC" id="3.1.21.3"/>
    </reaction>
</comment>
<protein>
    <recommendedName>
        <fullName evidence="10">Type I restriction enzyme endonuclease subunit</fullName>
        <shortName evidence="10">R protein</shortName>
        <ecNumber evidence="10">3.1.21.3</ecNumber>
    </recommendedName>
</protein>
<evidence type="ECO:0000256" key="4">
    <source>
        <dbReference type="ARBA" id="ARBA00022741"/>
    </source>
</evidence>
<keyword evidence="7 10" id="KW-0378">Hydrolase</keyword>
<reference evidence="13 14" key="1">
    <citation type="submission" date="2018-06" db="EMBL/GenBank/DDBJ databases">
        <title>Genomic Encyclopedia of Type Strains, Phase IV (KMG-IV): sequencing the most valuable type-strain genomes for metagenomic binning, comparative biology and taxonomic classification.</title>
        <authorList>
            <person name="Goeker M."/>
        </authorList>
    </citation>
    <scope>NUCLEOTIDE SEQUENCE [LARGE SCALE GENOMIC DNA]</scope>
    <source>
        <strain evidence="13 14">DSM 26720</strain>
    </source>
</reference>
<evidence type="ECO:0000256" key="7">
    <source>
        <dbReference type="ARBA" id="ARBA00022801"/>
    </source>
</evidence>
<comment type="function">
    <text evidence="10">Subunit R is required for both nuclease and ATPase activities, but not for modification.</text>
</comment>
<evidence type="ECO:0000256" key="6">
    <source>
        <dbReference type="ARBA" id="ARBA00022759"/>
    </source>
</evidence>
<evidence type="ECO:0000256" key="2">
    <source>
        <dbReference type="ARBA" id="ARBA00008598"/>
    </source>
</evidence>
<sequence length="1048" mass="117119">MARGLTGVVASEGGIVEKPALALLQKLGWQHVDLHGEQPGPANPTGRTSFHQAYFPAHLKAALRKLNPALPAEALTQAEAELTRDRSAMLPVAANREVLSLIRNGVPVQVRRDDGKFDDLLVRVIDWRDIAANHFLVASQVWIDGVLHRRRPDTIGFVNGLPLLLAEWKAPACPLADAYDNNLRDYRDTIPHLFPANGFVILSNGLEAIMGAANAPYEVFAPWKRLEEDGPDDPSLETLLRATCEPARFLDLIESFVLFDEARGGLRKIVGKYHQVLGVNRAIEAVRHIESNQGRLGVFWHTQGSGKSLSMVMFAEKVLRRLGGNYTFVIVTDRTELDDQIAGQFASAGALTKDIHQAQAGSRAHLKELLAGNERYVFSLIQKFSTADREPMPVLSERSDIIVMTDEAHRSQYDQLAANMRAALPNASFIGFTGTPLIQGEESRTREVFGDYVSVYDFAQSVRDGATVPLFYEARKPELQLNADELREELDELLDDAMLDEEQENKLRHQFGRQYTLITASDRLDKVAEDVALHFAMRGYRGKAMFVAIDKATAVAMHDRVKAAIARLIAQDEERLTVAHEAEGATIAERLMWLRELDMAVVVSQSQNEIDDLRKKSLDILPHRERMQKEDLEAKFKDPDDPLRLVFVCAMWITGFDVPTIGTVYLDKPMKNHTLMQTIARANRRSEGKTSGVIVDYIGVFQNLQKALVLYAGSGGGTGDGESPIKGKDELVSALEQTLETAQAFVQPLGVEVDAIMEVRDFARLRLISEAVETLIAPDERRREFLRLTTAVTKAYKALLPDERAAPYLKPVAVFHTLSDAVKAKLGPVDISAISARIAELLDEKLEGVAILTPIVEGETATGRVDLSDIDFGKLADLFASSPKVTAEKLRDEAEDKVRKMAEANPTRQHLVERLEKLVADYNTGSVDAEQFFEALKTFIGDMDEEEHRAAREELTDEELAIFDLLTTPEPKLTKAEEKEVKRVARTLLEKLRELTAAIDWVRGQETRGVVWTEIRQRLNELPETPYPQAIWDAKVNRVWEFVIRRYA</sequence>
<dbReference type="GO" id="GO:0003677">
    <property type="term" value="F:DNA binding"/>
    <property type="evidence" value="ECO:0007669"/>
    <property type="project" value="UniProtKB-KW"/>
</dbReference>
<dbReference type="RefSeq" id="WP_111576423.1">
    <property type="nucleotide sequence ID" value="NZ_JBHEEY010000023.1"/>
</dbReference>
<dbReference type="Pfam" id="PF18766">
    <property type="entry name" value="SWI2_SNF2"/>
    <property type="match status" value="1"/>
</dbReference>
<dbReference type="OrthoDB" id="9758243at2"/>
<proteinExistence type="inferred from homology"/>
<dbReference type="SUPFAM" id="SSF52540">
    <property type="entry name" value="P-loop containing nucleoside triphosphate hydrolases"/>
    <property type="match status" value="2"/>
</dbReference>
<dbReference type="EMBL" id="QLMK01000023">
    <property type="protein sequence ID" value="RAK25532.1"/>
    <property type="molecule type" value="Genomic_DNA"/>
</dbReference>
<evidence type="ECO:0000256" key="3">
    <source>
        <dbReference type="ARBA" id="ARBA00022722"/>
    </source>
</evidence>
<evidence type="ECO:0000256" key="1">
    <source>
        <dbReference type="ARBA" id="ARBA00000851"/>
    </source>
</evidence>
<dbReference type="EC" id="3.1.21.3" evidence="10"/>
<keyword evidence="4 10" id="KW-0547">Nucleotide-binding</keyword>
<comment type="subunit">
    <text evidence="10">The type I restriction/modification system is composed of three polypeptides R, M and S.</text>
</comment>
<dbReference type="AlphaFoldDB" id="A0A364JRP9"/>
<evidence type="ECO:0000256" key="10">
    <source>
        <dbReference type="RuleBase" id="RU364115"/>
    </source>
</evidence>
<accession>A0A364JRP9</accession>
<dbReference type="InterPro" id="IPR027417">
    <property type="entry name" value="P-loop_NTPase"/>
</dbReference>
<dbReference type="NCBIfam" id="TIGR00348">
    <property type="entry name" value="hsdR"/>
    <property type="match status" value="1"/>
</dbReference>
<comment type="similarity">
    <text evidence="2 10">Belongs to the HsdR family.</text>
</comment>
<keyword evidence="5 10" id="KW-0680">Restriction system</keyword>
<dbReference type="InterPro" id="IPR014001">
    <property type="entry name" value="Helicase_ATP-bd"/>
</dbReference>
<dbReference type="Gene3D" id="3.40.50.300">
    <property type="entry name" value="P-loop containing nucleotide triphosphate hydrolases"/>
    <property type="match status" value="2"/>
</dbReference>
<gene>
    <name evidence="13" type="ORF">C7374_12325</name>
</gene>
<dbReference type="Pfam" id="PF11867">
    <property type="entry name" value="T1RH-like_C"/>
    <property type="match status" value="1"/>
</dbReference>
<dbReference type="Pfam" id="PF22679">
    <property type="entry name" value="T1R_D3-like"/>
    <property type="match status" value="1"/>
</dbReference>
<dbReference type="Proteomes" id="UP000249453">
    <property type="component" value="Unassembled WGS sequence"/>
</dbReference>
<evidence type="ECO:0000256" key="9">
    <source>
        <dbReference type="ARBA" id="ARBA00023125"/>
    </source>
</evidence>
<dbReference type="PANTHER" id="PTHR30195:SF15">
    <property type="entry name" value="TYPE I RESTRICTION ENZYME HINDI ENDONUCLEASE SUBUNIT"/>
    <property type="match status" value="1"/>
</dbReference>
<keyword evidence="14" id="KW-1185">Reference proteome</keyword>
<keyword evidence="11" id="KW-0175">Coiled coil</keyword>
<dbReference type="GO" id="GO:0009035">
    <property type="term" value="F:type I site-specific deoxyribonuclease activity"/>
    <property type="evidence" value="ECO:0007669"/>
    <property type="project" value="UniProtKB-EC"/>
</dbReference>
<feature type="coiled-coil region" evidence="11">
    <location>
        <begin position="476"/>
        <end position="503"/>
    </location>
</feature>
<keyword evidence="8 10" id="KW-0067">ATP-binding</keyword>
<dbReference type="InterPro" id="IPR055180">
    <property type="entry name" value="HsdR_RecA-like_helicase_dom_2"/>
</dbReference>
<dbReference type="Pfam" id="PF04313">
    <property type="entry name" value="HSDR_N"/>
    <property type="match status" value="1"/>
</dbReference>
<keyword evidence="6" id="KW-0255">Endonuclease</keyword>
<evidence type="ECO:0000259" key="12">
    <source>
        <dbReference type="PROSITE" id="PS51192"/>
    </source>
</evidence>
<comment type="caution">
    <text evidence="13">The sequence shown here is derived from an EMBL/GenBank/DDBJ whole genome shotgun (WGS) entry which is preliminary data.</text>
</comment>
<dbReference type="InterPro" id="IPR004473">
    <property type="entry name" value="Restrct_endonuc_typeI_HsdR"/>
</dbReference>
<dbReference type="CDD" id="cd22332">
    <property type="entry name" value="HsdR_N"/>
    <property type="match status" value="1"/>
</dbReference>
<name>A0A364JRP9_9HYPH</name>
<dbReference type="InterPro" id="IPR021810">
    <property type="entry name" value="T1RH-like_C"/>
</dbReference>
<evidence type="ECO:0000256" key="8">
    <source>
        <dbReference type="ARBA" id="ARBA00022840"/>
    </source>
</evidence>
<dbReference type="GO" id="GO:0005524">
    <property type="term" value="F:ATP binding"/>
    <property type="evidence" value="ECO:0007669"/>
    <property type="project" value="UniProtKB-KW"/>
</dbReference>
<dbReference type="GO" id="GO:0009307">
    <property type="term" value="P:DNA restriction-modification system"/>
    <property type="evidence" value="ECO:0007669"/>
    <property type="project" value="UniProtKB-KW"/>
</dbReference>
<evidence type="ECO:0000256" key="5">
    <source>
        <dbReference type="ARBA" id="ARBA00022747"/>
    </source>
</evidence>
<keyword evidence="9 10" id="KW-0238">DNA-binding</keyword>
<dbReference type="InterPro" id="IPR040980">
    <property type="entry name" value="SWI2_SNF2"/>
</dbReference>
<keyword evidence="3" id="KW-0540">Nuclease</keyword>
<dbReference type="InterPro" id="IPR007409">
    <property type="entry name" value="Restrct_endonuc_type1_HsdR_N"/>
</dbReference>
<evidence type="ECO:0000313" key="13">
    <source>
        <dbReference type="EMBL" id="RAK25532.1"/>
    </source>
</evidence>
<evidence type="ECO:0000313" key="14">
    <source>
        <dbReference type="Proteomes" id="UP000249453"/>
    </source>
</evidence>
<evidence type="ECO:0000256" key="11">
    <source>
        <dbReference type="SAM" id="Coils"/>
    </source>
</evidence>
<organism evidence="13 14">
    <name type="scientific">Falsochrobactrum ovis</name>
    <dbReference type="NCBI Taxonomy" id="1293442"/>
    <lineage>
        <taxon>Bacteria</taxon>
        <taxon>Pseudomonadati</taxon>
        <taxon>Pseudomonadota</taxon>
        <taxon>Alphaproteobacteria</taxon>
        <taxon>Hyphomicrobiales</taxon>
        <taxon>Brucellaceae</taxon>
        <taxon>Falsochrobactrum</taxon>
    </lineage>
</organism>
<dbReference type="InterPro" id="IPR051268">
    <property type="entry name" value="Type-I_R_enzyme_R_subunit"/>
</dbReference>
<feature type="domain" description="Helicase ATP-binding" evidence="12">
    <location>
        <begin position="288"/>
        <end position="454"/>
    </location>
</feature>
<dbReference type="SMART" id="SM00487">
    <property type="entry name" value="DEXDc"/>
    <property type="match status" value="1"/>
</dbReference>
<dbReference type="Gene3D" id="3.90.1570.50">
    <property type="match status" value="1"/>
</dbReference>
<dbReference type="PROSITE" id="PS51192">
    <property type="entry name" value="HELICASE_ATP_BIND_1"/>
    <property type="match status" value="1"/>
</dbReference>